<evidence type="ECO:0000259" key="9">
    <source>
        <dbReference type="Pfam" id="PF12704"/>
    </source>
</evidence>
<evidence type="ECO:0000313" key="10">
    <source>
        <dbReference type="EMBL" id="MCP1373534.1"/>
    </source>
</evidence>
<keyword evidence="4 7" id="KW-1133">Transmembrane helix</keyword>
<evidence type="ECO:0000313" key="11">
    <source>
        <dbReference type="Proteomes" id="UP001204615"/>
    </source>
</evidence>
<evidence type="ECO:0000256" key="6">
    <source>
        <dbReference type="ARBA" id="ARBA00038076"/>
    </source>
</evidence>
<evidence type="ECO:0000256" key="1">
    <source>
        <dbReference type="ARBA" id="ARBA00004651"/>
    </source>
</evidence>
<keyword evidence="11" id="KW-1185">Reference proteome</keyword>
<dbReference type="RefSeq" id="WP_253565296.1">
    <property type="nucleotide sequence ID" value="NZ_JAMZEK010000001.1"/>
</dbReference>
<reference evidence="10 11" key="1">
    <citation type="submission" date="2022-06" db="EMBL/GenBank/DDBJ databases">
        <title>Dyella sp. Sa strain:Sa Genome sequencing.</title>
        <authorList>
            <person name="Park S."/>
        </authorList>
    </citation>
    <scope>NUCLEOTIDE SEQUENCE [LARGE SCALE GENOMIC DNA]</scope>
    <source>
        <strain evidence="10 11">Sa</strain>
    </source>
</reference>
<sequence>MHLRHILRALGRHRIAVGLLVLEIAFSCAVVCNALFLIGTRLERMQRPTGVDEMHVVEVGVRSVTPGTPEATMAQTRTDLARLRALPGVSDAVVANPTLFGDSVSFSSVRLRDDAKAPSLPVAQYFGGAPLARTLGLKLASGRWFRPDEFVGYDALQNDTSAVPVIISRALARHLFPGQDAAGQTIYAFGTNRVVGVVDRLVQPMDYGAAGGYDYAMMFPVDLPYSRGTYLMRVDDPARRQAVIGQALQALKANGPLRLIAPRYATTLEAARAKYYRNDRAMAWLLVGVSLLLLLVTALGIVGLSSFWVGQRRRQIGIRRAIGASRADIRRYFQAENFLIATGGIALGMALAYGINLVLMRHYELGRLPGYYLPIGSVALWVLGQLAVLGPALRAAAVPPVVATRAA</sequence>
<dbReference type="Pfam" id="PF12704">
    <property type="entry name" value="MacB_PCD"/>
    <property type="match status" value="1"/>
</dbReference>
<dbReference type="InterPro" id="IPR050250">
    <property type="entry name" value="Macrolide_Exporter_MacB"/>
</dbReference>
<gene>
    <name evidence="10" type="ORF">NC595_05625</name>
</gene>
<dbReference type="InterPro" id="IPR025857">
    <property type="entry name" value="MacB_PCD"/>
</dbReference>
<evidence type="ECO:0000259" key="8">
    <source>
        <dbReference type="Pfam" id="PF02687"/>
    </source>
</evidence>
<feature type="transmembrane region" description="Helical" evidence="7">
    <location>
        <begin position="338"/>
        <end position="359"/>
    </location>
</feature>
<keyword evidence="2" id="KW-1003">Cell membrane</keyword>
<evidence type="ECO:0000256" key="5">
    <source>
        <dbReference type="ARBA" id="ARBA00023136"/>
    </source>
</evidence>
<feature type="transmembrane region" description="Helical" evidence="7">
    <location>
        <begin position="15"/>
        <end position="38"/>
    </location>
</feature>
<dbReference type="InterPro" id="IPR003838">
    <property type="entry name" value="ABC3_permease_C"/>
</dbReference>
<keyword evidence="3 7" id="KW-0812">Transmembrane</keyword>
<evidence type="ECO:0000256" key="3">
    <source>
        <dbReference type="ARBA" id="ARBA00022692"/>
    </source>
</evidence>
<keyword evidence="5 7" id="KW-0472">Membrane</keyword>
<organism evidence="10 11">
    <name type="scientific">Dyella lutea</name>
    <dbReference type="NCBI Taxonomy" id="2950441"/>
    <lineage>
        <taxon>Bacteria</taxon>
        <taxon>Pseudomonadati</taxon>
        <taxon>Pseudomonadota</taxon>
        <taxon>Gammaproteobacteria</taxon>
        <taxon>Lysobacterales</taxon>
        <taxon>Rhodanobacteraceae</taxon>
        <taxon>Dyella</taxon>
    </lineage>
</organism>
<evidence type="ECO:0000256" key="2">
    <source>
        <dbReference type="ARBA" id="ARBA00022475"/>
    </source>
</evidence>
<evidence type="ECO:0000256" key="4">
    <source>
        <dbReference type="ARBA" id="ARBA00022989"/>
    </source>
</evidence>
<dbReference type="PANTHER" id="PTHR30572">
    <property type="entry name" value="MEMBRANE COMPONENT OF TRANSPORTER-RELATED"/>
    <property type="match status" value="1"/>
</dbReference>
<dbReference type="EMBL" id="JAMZEK010000001">
    <property type="protein sequence ID" value="MCP1373534.1"/>
    <property type="molecule type" value="Genomic_DNA"/>
</dbReference>
<name>A0ABT1F845_9GAMM</name>
<accession>A0ABT1F845</accession>
<dbReference type="Proteomes" id="UP001204615">
    <property type="component" value="Unassembled WGS sequence"/>
</dbReference>
<evidence type="ECO:0000256" key="7">
    <source>
        <dbReference type="SAM" id="Phobius"/>
    </source>
</evidence>
<feature type="domain" description="ABC3 transporter permease C-terminal" evidence="8">
    <location>
        <begin position="289"/>
        <end position="397"/>
    </location>
</feature>
<feature type="transmembrane region" description="Helical" evidence="7">
    <location>
        <begin position="282"/>
        <end position="309"/>
    </location>
</feature>
<feature type="domain" description="MacB-like periplasmic core" evidence="9">
    <location>
        <begin position="63"/>
        <end position="246"/>
    </location>
</feature>
<dbReference type="PANTHER" id="PTHR30572:SF4">
    <property type="entry name" value="ABC TRANSPORTER PERMEASE YTRF"/>
    <property type="match status" value="1"/>
</dbReference>
<comment type="similarity">
    <text evidence="6">Belongs to the ABC-4 integral membrane protein family.</text>
</comment>
<comment type="caution">
    <text evidence="10">The sequence shown here is derived from an EMBL/GenBank/DDBJ whole genome shotgun (WGS) entry which is preliminary data.</text>
</comment>
<feature type="transmembrane region" description="Helical" evidence="7">
    <location>
        <begin position="371"/>
        <end position="393"/>
    </location>
</feature>
<protein>
    <submittedName>
        <fullName evidence="10">ABC transporter permease</fullName>
    </submittedName>
</protein>
<dbReference type="Pfam" id="PF02687">
    <property type="entry name" value="FtsX"/>
    <property type="match status" value="1"/>
</dbReference>
<comment type="subcellular location">
    <subcellularLocation>
        <location evidence="1">Cell membrane</location>
        <topology evidence="1">Multi-pass membrane protein</topology>
    </subcellularLocation>
</comment>
<proteinExistence type="inferred from homology"/>